<feature type="transmembrane region" description="Helical" evidence="8">
    <location>
        <begin position="315"/>
        <end position="333"/>
    </location>
</feature>
<comment type="subcellular location">
    <subcellularLocation>
        <location evidence="1">Cell membrane</location>
        <topology evidence="1">Multi-pass membrane protein</topology>
    </subcellularLocation>
</comment>
<dbReference type="Gene3D" id="3.40.50.300">
    <property type="entry name" value="P-loop containing nucleotide triphosphate hydrolases"/>
    <property type="match status" value="1"/>
</dbReference>
<keyword evidence="2" id="KW-0813">Transport</keyword>
<dbReference type="EMBL" id="CP060822">
    <property type="protein sequence ID" value="QNP28908.1"/>
    <property type="molecule type" value="Genomic_DNA"/>
</dbReference>
<dbReference type="Pfam" id="PF00664">
    <property type="entry name" value="ABC_membrane"/>
    <property type="match status" value="1"/>
</dbReference>
<feature type="domain" description="ABC transmembrane type-1" evidence="10">
    <location>
        <begin position="61"/>
        <end position="348"/>
    </location>
</feature>
<dbReference type="PROSITE" id="PS50929">
    <property type="entry name" value="ABC_TM1F"/>
    <property type="match status" value="1"/>
</dbReference>
<feature type="transmembrane region" description="Helical" evidence="8">
    <location>
        <begin position="205"/>
        <end position="224"/>
    </location>
</feature>
<dbReference type="InterPro" id="IPR003439">
    <property type="entry name" value="ABC_transporter-like_ATP-bd"/>
</dbReference>
<keyword evidence="7 8" id="KW-0472">Membrane</keyword>
<dbReference type="SMART" id="SM00382">
    <property type="entry name" value="AAA"/>
    <property type="match status" value="1"/>
</dbReference>
<dbReference type="GO" id="GO:0015421">
    <property type="term" value="F:ABC-type oligopeptide transporter activity"/>
    <property type="evidence" value="ECO:0007669"/>
    <property type="project" value="TreeGrafter"/>
</dbReference>
<evidence type="ECO:0000256" key="8">
    <source>
        <dbReference type="SAM" id="Phobius"/>
    </source>
</evidence>
<feature type="transmembrane region" description="Helical" evidence="8">
    <location>
        <begin position="180"/>
        <end position="199"/>
    </location>
</feature>
<dbReference type="InterPro" id="IPR011527">
    <property type="entry name" value="ABC1_TM_dom"/>
</dbReference>
<dbReference type="PROSITE" id="PS50893">
    <property type="entry name" value="ABC_TRANSPORTER_2"/>
    <property type="match status" value="1"/>
</dbReference>
<dbReference type="Gene3D" id="1.20.1560.10">
    <property type="entry name" value="ABC transporter type 1, transmembrane domain"/>
    <property type="match status" value="1"/>
</dbReference>
<dbReference type="InterPro" id="IPR027417">
    <property type="entry name" value="P-loop_NTPase"/>
</dbReference>
<dbReference type="PANTHER" id="PTHR43394">
    <property type="entry name" value="ATP-DEPENDENT PERMEASE MDL1, MITOCHONDRIAL"/>
    <property type="match status" value="1"/>
</dbReference>
<evidence type="ECO:0000313" key="11">
    <source>
        <dbReference type="EMBL" id="QNP28908.1"/>
    </source>
</evidence>
<dbReference type="InterPro" id="IPR003593">
    <property type="entry name" value="AAA+_ATPase"/>
</dbReference>
<name>A0A7H0EYP2_9CYAN</name>
<evidence type="ECO:0000256" key="1">
    <source>
        <dbReference type="ARBA" id="ARBA00004651"/>
    </source>
</evidence>
<evidence type="ECO:0000259" key="9">
    <source>
        <dbReference type="PROSITE" id="PS50893"/>
    </source>
</evidence>
<evidence type="ECO:0000256" key="2">
    <source>
        <dbReference type="ARBA" id="ARBA00022448"/>
    </source>
</evidence>
<dbReference type="Pfam" id="PF00005">
    <property type="entry name" value="ABC_tran"/>
    <property type="match status" value="1"/>
</dbReference>
<dbReference type="InterPro" id="IPR017871">
    <property type="entry name" value="ABC_transporter-like_CS"/>
</dbReference>
<feature type="domain" description="ABC transporter" evidence="9">
    <location>
        <begin position="382"/>
        <end position="616"/>
    </location>
</feature>
<evidence type="ECO:0000256" key="6">
    <source>
        <dbReference type="ARBA" id="ARBA00022989"/>
    </source>
</evidence>
<keyword evidence="12" id="KW-1185">Reference proteome</keyword>
<gene>
    <name evidence="11" type="ORF">IAR63_13725</name>
</gene>
<evidence type="ECO:0000256" key="5">
    <source>
        <dbReference type="ARBA" id="ARBA00022840"/>
    </source>
</evidence>
<dbReference type="PANTHER" id="PTHR43394:SF1">
    <property type="entry name" value="ATP-BINDING CASSETTE SUB-FAMILY B MEMBER 10, MITOCHONDRIAL"/>
    <property type="match status" value="1"/>
</dbReference>
<dbReference type="GO" id="GO:0005524">
    <property type="term" value="F:ATP binding"/>
    <property type="evidence" value="ECO:0007669"/>
    <property type="project" value="UniProtKB-KW"/>
</dbReference>
<evidence type="ECO:0000259" key="10">
    <source>
        <dbReference type="PROSITE" id="PS50929"/>
    </source>
</evidence>
<dbReference type="InterPro" id="IPR036640">
    <property type="entry name" value="ABC1_TM_sf"/>
</dbReference>
<dbReference type="GO" id="GO:0016887">
    <property type="term" value="F:ATP hydrolysis activity"/>
    <property type="evidence" value="ECO:0007669"/>
    <property type="project" value="InterPro"/>
</dbReference>
<accession>A0A7H0EYP2</accession>
<dbReference type="SUPFAM" id="SSF52540">
    <property type="entry name" value="P-loop containing nucleoside triphosphate hydrolases"/>
    <property type="match status" value="1"/>
</dbReference>
<sequence length="629" mass="70885">MDVPNSTYTLAGRGESVQEEVLSENVRPWHSFQRASDAPNLPSTPFRFVCYFINQFRWWYVAMVILEILNATCGIMLPYAIGEIIRSVTVAHSNSEQIFEVIKQPLTLFIMLSIGEVVFGRASGFLQSILYTIHRHSIVRSLYAYLQYHSHRYLSSSFAGELAHRISETSLGVTQTMNGLITEFIPLISVYIVSTILLYRTYPLLAILVGTWAIFFITISFWLATRCQIYSRSAALAKGNTTGLIVDAVTNISSTRLFAHFDFERKYLNDQLKYELEEVRKCNWYAERIRWFQYVSAAILKISTLYYSISLWSRGLITAADLVVATSLSLLILSEVRNLSRRLIEFFECIGNVASGVHIIVQPHELIDKEHALTHQFSQGRIEFHQVNFSYSQEKKVFENLSVAIKPGQRVGLVGFSGSGKSSFVNLILRLFDPQSGKILIDGVDVREMAQDALHSQISLIPQDPSLFHRTLLENIRYGRLEAQDKDVKIAAIKAYADDFIAQMKNGYNSLVGERGVKLSGGQRQRIAIARAILKDAPILILDEATSSLDSITEKAIQETLDLAMNNKTVIVITHHLSTISHLDRILVFDKGTIVEDGSHDDLLALGGTYYKLWKMQANGFLPSDSEVG</sequence>
<protein>
    <submittedName>
        <fullName evidence="11">ABC transporter ATP-binding protein</fullName>
    </submittedName>
</protein>
<keyword evidence="5 11" id="KW-0067">ATP-binding</keyword>
<feature type="transmembrane region" description="Helical" evidence="8">
    <location>
        <begin position="58"/>
        <end position="81"/>
    </location>
</feature>
<dbReference type="FunFam" id="3.40.50.300:FF:000287">
    <property type="entry name" value="Multidrug ABC transporter ATP-binding protein"/>
    <property type="match status" value="1"/>
</dbReference>
<evidence type="ECO:0000313" key="12">
    <source>
        <dbReference type="Proteomes" id="UP000516013"/>
    </source>
</evidence>
<dbReference type="AlphaFoldDB" id="A0A7H0EYP2"/>
<dbReference type="Proteomes" id="UP000516013">
    <property type="component" value="Chromosome"/>
</dbReference>
<keyword evidence="3 8" id="KW-0812">Transmembrane</keyword>
<keyword evidence="6 8" id="KW-1133">Transmembrane helix</keyword>
<proteinExistence type="predicted"/>
<organism evidence="11 12">
    <name type="scientific">Cylindrospermopsis curvispora GIHE-G1</name>
    <dbReference type="NCBI Taxonomy" id="2666332"/>
    <lineage>
        <taxon>Bacteria</taxon>
        <taxon>Bacillati</taxon>
        <taxon>Cyanobacteriota</taxon>
        <taxon>Cyanophyceae</taxon>
        <taxon>Nostocales</taxon>
        <taxon>Aphanizomenonaceae</taxon>
        <taxon>Cylindrospermopsis</taxon>
    </lineage>
</organism>
<dbReference type="SUPFAM" id="SSF90123">
    <property type="entry name" value="ABC transporter transmembrane region"/>
    <property type="match status" value="1"/>
</dbReference>
<dbReference type="PROSITE" id="PS00211">
    <property type="entry name" value="ABC_TRANSPORTER_1"/>
    <property type="match status" value="1"/>
</dbReference>
<dbReference type="InterPro" id="IPR039421">
    <property type="entry name" value="Type_1_exporter"/>
</dbReference>
<keyword evidence="4" id="KW-0547">Nucleotide-binding</keyword>
<evidence type="ECO:0000256" key="7">
    <source>
        <dbReference type="ARBA" id="ARBA00023136"/>
    </source>
</evidence>
<evidence type="ECO:0000256" key="4">
    <source>
        <dbReference type="ARBA" id="ARBA00022741"/>
    </source>
</evidence>
<reference evidence="11 12" key="1">
    <citation type="submission" date="2020-08" db="EMBL/GenBank/DDBJ databases">
        <title>Complete genome sequence of Raphidiopsis curvispora isolated from drinking water reservoir in South Korea.</title>
        <authorList>
            <person name="Jeong J."/>
        </authorList>
    </citation>
    <scope>NUCLEOTIDE SEQUENCE [LARGE SCALE GENOMIC DNA]</scope>
    <source>
        <strain evidence="11 12">GIHE-G1</strain>
    </source>
</reference>
<evidence type="ECO:0000256" key="3">
    <source>
        <dbReference type="ARBA" id="ARBA00022692"/>
    </source>
</evidence>
<dbReference type="KEGG" id="ccur:IAR63_13725"/>
<dbReference type="GO" id="GO:0005886">
    <property type="term" value="C:plasma membrane"/>
    <property type="evidence" value="ECO:0007669"/>
    <property type="project" value="UniProtKB-SubCell"/>
</dbReference>